<evidence type="ECO:0000256" key="1">
    <source>
        <dbReference type="ARBA" id="ARBA00004651"/>
    </source>
</evidence>
<feature type="transmembrane region" description="Helical" evidence="6">
    <location>
        <begin position="127"/>
        <end position="148"/>
    </location>
</feature>
<feature type="transmembrane region" description="Helical" evidence="6">
    <location>
        <begin position="406"/>
        <end position="428"/>
    </location>
</feature>
<dbReference type="RefSeq" id="WP_109587799.1">
    <property type="nucleotide sequence ID" value="NZ_QGHD01000034.1"/>
</dbReference>
<dbReference type="EMBL" id="QGHD01000034">
    <property type="protein sequence ID" value="PWK92652.1"/>
    <property type="molecule type" value="Genomic_DNA"/>
</dbReference>
<keyword evidence="4 6" id="KW-1133">Transmembrane helix</keyword>
<feature type="transmembrane region" description="Helical" evidence="6">
    <location>
        <begin position="15"/>
        <end position="32"/>
    </location>
</feature>
<evidence type="ECO:0000256" key="4">
    <source>
        <dbReference type="ARBA" id="ARBA00022989"/>
    </source>
</evidence>
<keyword evidence="5 6" id="KW-0472">Membrane</keyword>
<dbReference type="PANTHER" id="PTHR30250">
    <property type="entry name" value="PST FAMILY PREDICTED COLANIC ACID TRANSPORTER"/>
    <property type="match status" value="1"/>
</dbReference>
<feature type="transmembrane region" description="Helical" evidence="6">
    <location>
        <begin position="160"/>
        <end position="181"/>
    </location>
</feature>
<keyword evidence="8" id="KW-1185">Reference proteome</keyword>
<feature type="transmembrane region" description="Helical" evidence="6">
    <location>
        <begin position="86"/>
        <end position="115"/>
    </location>
</feature>
<gene>
    <name evidence="7" type="ORF">B0H50_13411</name>
</gene>
<proteinExistence type="predicted"/>
<protein>
    <submittedName>
        <fullName evidence="7">O-antigen/teichoic acid export membrane protein</fullName>
    </submittedName>
</protein>
<dbReference type="Proteomes" id="UP000245523">
    <property type="component" value="Unassembled WGS sequence"/>
</dbReference>
<feature type="transmembrane region" description="Helical" evidence="6">
    <location>
        <begin position="347"/>
        <end position="371"/>
    </location>
</feature>
<evidence type="ECO:0000313" key="7">
    <source>
        <dbReference type="EMBL" id="PWK92652.1"/>
    </source>
</evidence>
<feature type="transmembrane region" description="Helical" evidence="6">
    <location>
        <begin position="469"/>
        <end position="488"/>
    </location>
</feature>
<feature type="transmembrane region" description="Helical" evidence="6">
    <location>
        <begin position="314"/>
        <end position="335"/>
    </location>
</feature>
<feature type="transmembrane region" description="Helical" evidence="6">
    <location>
        <begin position="187"/>
        <end position="205"/>
    </location>
</feature>
<feature type="transmembrane region" description="Helical" evidence="6">
    <location>
        <begin position="378"/>
        <end position="400"/>
    </location>
</feature>
<feature type="transmembrane region" description="Helical" evidence="6">
    <location>
        <begin position="44"/>
        <end position="66"/>
    </location>
</feature>
<organism evidence="7 8">
    <name type="scientific">Hallerella porci</name>
    <dbReference type="NCBI Taxonomy" id="1945871"/>
    <lineage>
        <taxon>Bacteria</taxon>
        <taxon>Pseudomonadati</taxon>
        <taxon>Fibrobacterota</taxon>
        <taxon>Fibrobacteria</taxon>
        <taxon>Fibrobacterales</taxon>
        <taxon>Fibrobacteraceae</taxon>
        <taxon>Hallerella</taxon>
    </lineage>
</organism>
<evidence type="ECO:0000313" key="8">
    <source>
        <dbReference type="Proteomes" id="UP000245523"/>
    </source>
</evidence>
<feature type="transmembrane region" description="Helical" evidence="6">
    <location>
        <begin position="440"/>
        <end position="457"/>
    </location>
</feature>
<name>A0ABX5LM72_9BACT</name>
<evidence type="ECO:0000256" key="3">
    <source>
        <dbReference type="ARBA" id="ARBA00022692"/>
    </source>
</evidence>
<evidence type="ECO:0000256" key="2">
    <source>
        <dbReference type="ARBA" id="ARBA00022475"/>
    </source>
</evidence>
<reference evidence="7 8" key="1">
    <citation type="submission" date="2018-05" db="EMBL/GenBank/DDBJ databases">
        <title>Animal gut microbial communities from fecal samples from Wisconsin, USA.</title>
        <authorList>
            <person name="Neumann A."/>
        </authorList>
    </citation>
    <scope>NUCLEOTIDE SEQUENCE [LARGE SCALE GENOMIC DNA]</scope>
    <source>
        <strain evidence="7 8">UWS4</strain>
    </source>
</reference>
<sequence>MTEQNQTKRLAKNTLLLYFRMIIVMLAGLYTSRVVLKSLGVEDFGIYNVVGGVVAMCSMLTGSISAAIQRFFTFELGRNDKSRLKLVFGTSISIQLVFAVVIILLAEILGIWFINNKMNIPLERTSSALWVFHFSLITFAVGLVSVPYNAAIIAHEKMSLFAYISIFEVFAKLFVAYAISIATIDKLVFYSFLMSIVAVVVRLIYGCCCKKLFEECSKSICFDKTIFKEMLGFAGWNFIGASSSILRDQGGNILLNIFFGPVVNAARGISTQVNNAVMQFVTGFTTALNPQITKSYASGDYSYMMRILFLGSRISFYMLLILAMPIIINAKYLLTLWLGDFPKEATYFVQLIMIFSLSESISSPLITAMLATGKIRNYQLVVGGLQMLNFPISLILLKYGGNSETVFVVAIILSQACFFARTVMLKSLIKLPVFSYLKEVYLNVIFVLIISSILPVIVSYNKETSFEQFTISLVVSLTSVIATIYFVGCNHKERSLIKDKMLAMKRKFIG</sequence>
<dbReference type="PANTHER" id="PTHR30250:SF26">
    <property type="entry name" value="PSMA PROTEIN"/>
    <property type="match status" value="1"/>
</dbReference>
<accession>A0ABX5LM72</accession>
<keyword evidence="2" id="KW-1003">Cell membrane</keyword>
<keyword evidence="3 6" id="KW-0812">Transmembrane</keyword>
<evidence type="ECO:0000256" key="5">
    <source>
        <dbReference type="ARBA" id="ARBA00023136"/>
    </source>
</evidence>
<evidence type="ECO:0000256" key="6">
    <source>
        <dbReference type="SAM" id="Phobius"/>
    </source>
</evidence>
<dbReference type="InterPro" id="IPR050833">
    <property type="entry name" value="Poly_Biosynth_Transport"/>
</dbReference>
<comment type="caution">
    <text evidence="7">The sequence shown here is derived from an EMBL/GenBank/DDBJ whole genome shotgun (WGS) entry which is preliminary data.</text>
</comment>
<comment type="subcellular location">
    <subcellularLocation>
        <location evidence="1">Cell membrane</location>
        <topology evidence="1">Multi-pass membrane protein</topology>
    </subcellularLocation>
</comment>